<name>A0A0G1ZP87_9BACT</name>
<organism evidence="2 3">
    <name type="scientific">Candidatus Adlerbacteria bacterium GW2011_GWC1_50_9</name>
    <dbReference type="NCBI Taxonomy" id="1618608"/>
    <lineage>
        <taxon>Bacteria</taxon>
        <taxon>Candidatus Adleribacteriota</taxon>
    </lineage>
</organism>
<evidence type="ECO:0000256" key="1">
    <source>
        <dbReference type="SAM" id="Phobius"/>
    </source>
</evidence>
<dbReference type="Proteomes" id="UP000034201">
    <property type="component" value="Unassembled WGS sequence"/>
</dbReference>
<protein>
    <submittedName>
        <fullName evidence="2">Uncharacterized protein</fullName>
    </submittedName>
</protein>
<sequence length="68" mass="7851">MVFPVFLVIFIVFWTGYLLFGVSMVYHIKEYSLPAHPVPRIFTTAFAALSIVLFLLSGFFLMGIYRIQ</sequence>
<keyword evidence="1" id="KW-1133">Transmembrane helix</keyword>
<reference evidence="2 3" key="1">
    <citation type="journal article" date="2015" name="Nature">
        <title>rRNA introns, odd ribosomes, and small enigmatic genomes across a large radiation of phyla.</title>
        <authorList>
            <person name="Brown C.T."/>
            <person name="Hug L.A."/>
            <person name="Thomas B.C."/>
            <person name="Sharon I."/>
            <person name="Castelle C.J."/>
            <person name="Singh A."/>
            <person name="Wilkins M.J."/>
            <person name="Williams K.H."/>
            <person name="Banfield J.F."/>
        </authorList>
    </citation>
    <scope>NUCLEOTIDE SEQUENCE [LARGE SCALE GENOMIC DNA]</scope>
</reference>
<feature type="transmembrane region" description="Helical" evidence="1">
    <location>
        <begin position="6"/>
        <end position="28"/>
    </location>
</feature>
<keyword evidence="1" id="KW-0472">Membrane</keyword>
<dbReference type="EMBL" id="LCQQ01000011">
    <property type="protein sequence ID" value="KKW21239.1"/>
    <property type="molecule type" value="Genomic_DNA"/>
</dbReference>
<dbReference type="AlphaFoldDB" id="A0A0G1ZP87"/>
<feature type="transmembrane region" description="Helical" evidence="1">
    <location>
        <begin position="40"/>
        <end position="65"/>
    </location>
</feature>
<evidence type="ECO:0000313" key="2">
    <source>
        <dbReference type="EMBL" id="KKW21239.1"/>
    </source>
</evidence>
<evidence type="ECO:0000313" key="3">
    <source>
        <dbReference type="Proteomes" id="UP000034201"/>
    </source>
</evidence>
<comment type="caution">
    <text evidence="2">The sequence shown here is derived from an EMBL/GenBank/DDBJ whole genome shotgun (WGS) entry which is preliminary data.</text>
</comment>
<keyword evidence="1" id="KW-0812">Transmembrane</keyword>
<accession>A0A0G1ZP87</accession>
<gene>
    <name evidence="2" type="ORF">UY61_C0011G0005</name>
</gene>
<proteinExistence type="predicted"/>